<dbReference type="InterPro" id="IPR036944">
    <property type="entry name" value="PPIase_FKBP_N_sf"/>
</dbReference>
<gene>
    <name evidence="8" type="primary">fkpA</name>
    <name evidence="8" type="ORF">O970_01615</name>
</gene>
<dbReference type="InterPro" id="IPR001179">
    <property type="entry name" value="PPIase_FKBP_dom"/>
</dbReference>
<evidence type="ECO:0000313" key="8">
    <source>
        <dbReference type="EMBL" id="TEA27900.1"/>
    </source>
</evidence>
<dbReference type="PANTHER" id="PTHR43811:SF19">
    <property type="entry name" value="39 KDA FK506-BINDING NUCLEAR PROTEIN"/>
    <property type="match status" value="1"/>
</dbReference>
<dbReference type="Pfam" id="PF00254">
    <property type="entry name" value="FKBP_C"/>
    <property type="match status" value="1"/>
</dbReference>
<dbReference type="Proteomes" id="UP000506160">
    <property type="component" value="Unassembled WGS sequence"/>
</dbReference>
<sequence>MKSLMRISLIGGAIILALTGCDEKTKTESASNNNSNTVITTTAQKEAYAVGSSFSTYMKHSLDSQKIDVDTEYLLKGFNETYAGHSALATSEIDTILKALGERIQKEESERLEKESNESIASGDKFRAEFAAQEGVHKTESGLLYKVINPGSDNHPTIDSTVVVNYSGKLVDGREFDSSYSRNEPATFPLAFVIKGWGEGLQLIGEGGEIQLVVPPELAYGKQSIPSNGEEGVGIPAQSTLVFDVKLISIEKNESLSTQDEATDSATPVSDQ</sequence>
<dbReference type="PROSITE" id="PS50059">
    <property type="entry name" value="FKBP_PPIASE"/>
    <property type="match status" value="1"/>
</dbReference>
<evidence type="ECO:0000313" key="9">
    <source>
        <dbReference type="Proteomes" id="UP000506160"/>
    </source>
</evidence>
<dbReference type="InterPro" id="IPR046357">
    <property type="entry name" value="PPIase_dom_sf"/>
</dbReference>
<dbReference type="GO" id="GO:0003755">
    <property type="term" value="F:peptidyl-prolyl cis-trans isomerase activity"/>
    <property type="evidence" value="ECO:0007669"/>
    <property type="project" value="UniProtKB-UniRule"/>
</dbReference>
<feature type="domain" description="PPIase FKBP-type" evidence="7">
    <location>
        <begin position="159"/>
        <end position="251"/>
    </location>
</feature>
<evidence type="ECO:0000256" key="4">
    <source>
        <dbReference type="ARBA" id="ARBA00023235"/>
    </source>
</evidence>
<dbReference type="Pfam" id="PF01346">
    <property type="entry name" value="FKBP_N"/>
    <property type="match status" value="1"/>
</dbReference>
<dbReference type="NCBIfam" id="NF008150">
    <property type="entry name" value="PRK10902.1"/>
    <property type="match status" value="1"/>
</dbReference>
<dbReference type="Gene3D" id="1.10.287.460">
    <property type="entry name" value="Peptidyl-prolyl cis-trans isomerase, FKBP-type, N-terminal domain"/>
    <property type="match status" value="1"/>
</dbReference>
<name>A0AB94IEI2_9GAMM</name>
<dbReference type="InterPro" id="IPR000774">
    <property type="entry name" value="PPIase_FKBP_N"/>
</dbReference>
<proteinExistence type="inferred from homology"/>
<dbReference type="EMBL" id="AWGA01000014">
    <property type="protein sequence ID" value="TEA27900.1"/>
    <property type="molecule type" value="Genomic_DNA"/>
</dbReference>
<evidence type="ECO:0000256" key="5">
    <source>
        <dbReference type="PROSITE-ProRule" id="PRU00277"/>
    </source>
</evidence>
<dbReference type="SUPFAM" id="SSF54534">
    <property type="entry name" value="FKBP-like"/>
    <property type="match status" value="1"/>
</dbReference>
<accession>A0AB94IEI2</accession>
<organism evidence="8 9">
    <name type="scientific">Candidatus Schmidhempelia bombi str. Bimp</name>
    <dbReference type="NCBI Taxonomy" id="1387197"/>
    <lineage>
        <taxon>Bacteria</taxon>
        <taxon>Pseudomonadati</taxon>
        <taxon>Pseudomonadota</taxon>
        <taxon>Gammaproteobacteria</taxon>
        <taxon>Orbales</taxon>
        <taxon>Orbaceae</taxon>
        <taxon>Candidatus Schmidhempelia</taxon>
    </lineage>
</organism>
<dbReference type="RefSeq" id="WP_024495441.1">
    <property type="nucleotide sequence ID" value="NZ_AWGA01000014.1"/>
</dbReference>
<reference evidence="8 9" key="1">
    <citation type="journal article" date="2014" name="Appl. Environ. Microbiol.">
        <title>Genomic features of a bumble bee symbiont reflect its host environment.</title>
        <authorList>
            <person name="Martinson V.G."/>
            <person name="Magoc T."/>
            <person name="Koch H."/>
            <person name="Salzberg S.L."/>
            <person name="Moran N.A."/>
        </authorList>
    </citation>
    <scope>NUCLEOTIDE SEQUENCE [LARGE SCALE GENOMIC DNA]</scope>
    <source>
        <strain evidence="8 9">Bimp</strain>
    </source>
</reference>
<evidence type="ECO:0000256" key="2">
    <source>
        <dbReference type="ARBA" id="ARBA00006577"/>
    </source>
</evidence>
<comment type="caution">
    <text evidence="8">The sequence shown here is derived from an EMBL/GenBank/DDBJ whole genome shotgun (WGS) entry which is preliminary data.</text>
</comment>
<evidence type="ECO:0000256" key="3">
    <source>
        <dbReference type="ARBA" id="ARBA00023110"/>
    </source>
</evidence>
<keyword evidence="9" id="KW-1185">Reference proteome</keyword>
<dbReference type="AlphaFoldDB" id="A0AB94IEI2"/>
<evidence type="ECO:0000256" key="1">
    <source>
        <dbReference type="ARBA" id="ARBA00000971"/>
    </source>
</evidence>
<dbReference type="Gene3D" id="3.10.50.40">
    <property type="match status" value="1"/>
</dbReference>
<dbReference type="GO" id="GO:0006457">
    <property type="term" value="P:protein folding"/>
    <property type="evidence" value="ECO:0007669"/>
    <property type="project" value="InterPro"/>
</dbReference>
<dbReference type="PANTHER" id="PTHR43811">
    <property type="entry name" value="FKBP-TYPE PEPTIDYL-PROLYL CIS-TRANS ISOMERASE FKPA"/>
    <property type="match status" value="1"/>
</dbReference>
<dbReference type="EC" id="5.2.1.8" evidence="6"/>
<evidence type="ECO:0000256" key="6">
    <source>
        <dbReference type="RuleBase" id="RU003915"/>
    </source>
</evidence>
<keyword evidence="3 5" id="KW-0697">Rotamase</keyword>
<dbReference type="PROSITE" id="PS51257">
    <property type="entry name" value="PROKAR_LIPOPROTEIN"/>
    <property type="match status" value="1"/>
</dbReference>
<keyword evidence="4 5" id="KW-0413">Isomerase</keyword>
<evidence type="ECO:0000259" key="7">
    <source>
        <dbReference type="PROSITE" id="PS50059"/>
    </source>
</evidence>
<comment type="catalytic activity">
    <reaction evidence="1 5 6">
        <text>[protein]-peptidylproline (omega=180) = [protein]-peptidylproline (omega=0)</text>
        <dbReference type="Rhea" id="RHEA:16237"/>
        <dbReference type="Rhea" id="RHEA-COMP:10747"/>
        <dbReference type="Rhea" id="RHEA-COMP:10748"/>
        <dbReference type="ChEBI" id="CHEBI:83833"/>
        <dbReference type="ChEBI" id="CHEBI:83834"/>
        <dbReference type="EC" id="5.2.1.8"/>
    </reaction>
</comment>
<protein>
    <recommendedName>
        <fullName evidence="6">Peptidyl-prolyl cis-trans isomerase</fullName>
        <ecNumber evidence="6">5.2.1.8</ecNumber>
    </recommendedName>
</protein>
<comment type="similarity">
    <text evidence="2 6">Belongs to the FKBP-type PPIase family.</text>
</comment>